<dbReference type="InParanoid" id="A0A0D0DB07"/>
<evidence type="ECO:0000313" key="2">
    <source>
        <dbReference type="EMBL" id="KIK94312.1"/>
    </source>
</evidence>
<organism evidence="2 3">
    <name type="scientific">Paxillus rubicundulus Ve08.2h10</name>
    <dbReference type="NCBI Taxonomy" id="930991"/>
    <lineage>
        <taxon>Eukaryota</taxon>
        <taxon>Fungi</taxon>
        <taxon>Dikarya</taxon>
        <taxon>Basidiomycota</taxon>
        <taxon>Agaricomycotina</taxon>
        <taxon>Agaricomycetes</taxon>
        <taxon>Agaricomycetidae</taxon>
        <taxon>Boletales</taxon>
        <taxon>Paxilineae</taxon>
        <taxon>Paxillaceae</taxon>
        <taxon>Paxillus</taxon>
    </lineage>
</organism>
<accession>A0A0D0DB07</accession>
<dbReference type="OrthoDB" id="3204463at2759"/>
<dbReference type="EMBL" id="KN825117">
    <property type="protein sequence ID" value="KIK94312.1"/>
    <property type="molecule type" value="Genomic_DNA"/>
</dbReference>
<feature type="region of interest" description="Disordered" evidence="1">
    <location>
        <begin position="52"/>
        <end position="79"/>
    </location>
</feature>
<name>A0A0D0DB07_9AGAM</name>
<protein>
    <submittedName>
        <fullName evidence="2">Unplaced genomic scaffold scaffold_295, whole genome shotgun sequence</fullName>
    </submittedName>
</protein>
<gene>
    <name evidence="2" type="ORF">PAXRUDRAFT_143192</name>
</gene>
<proteinExistence type="predicted"/>
<feature type="compositionally biased region" description="Basic residues" evidence="1">
    <location>
        <begin position="60"/>
        <end position="79"/>
    </location>
</feature>
<sequence length="221" mass="24414">MAPLVRRVGVSALTSGSSTLQQTITSRNLLSSPRLLSPIILKEPPYVALNAKSPTPCGPAHKRRVPSRLSRSTRRRRHTQRVDCPFDSFGRASVWDQLPWISALEMPRGIGCDIADLSQIPVNEDSDAFSEAVPASGPVRRRKTSLRSNPFRNGHEAPNTEVAPRQLFPLHCSTDRVQICPKTPPPRVPFDPSRVIFHNLMPVFPHDLNPGSCFRGLSSSS</sequence>
<reference evidence="3" key="2">
    <citation type="submission" date="2015-01" db="EMBL/GenBank/DDBJ databases">
        <title>Evolutionary Origins and Diversification of the Mycorrhizal Mutualists.</title>
        <authorList>
            <consortium name="DOE Joint Genome Institute"/>
            <consortium name="Mycorrhizal Genomics Consortium"/>
            <person name="Kohler A."/>
            <person name="Kuo A."/>
            <person name="Nagy L.G."/>
            <person name="Floudas D."/>
            <person name="Copeland A."/>
            <person name="Barry K.W."/>
            <person name="Cichocki N."/>
            <person name="Veneault-Fourrey C."/>
            <person name="LaButti K."/>
            <person name="Lindquist E.A."/>
            <person name="Lipzen A."/>
            <person name="Lundell T."/>
            <person name="Morin E."/>
            <person name="Murat C."/>
            <person name="Riley R."/>
            <person name="Ohm R."/>
            <person name="Sun H."/>
            <person name="Tunlid A."/>
            <person name="Henrissat B."/>
            <person name="Grigoriev I.V."/>
            <person name="Hibbett D.S."/>
            <person name="Martin F."/>
        </authorList>
    </citation>
    <scope>NUCLEOTIDE SEQUENCE [LARGE SCALE GENOMIC DNA]</scope>
    <source>
        <strain evidence="3">Ve08.2h10</strain>
    </source>
</reference>
<evidence type="ECO:0000256" key="1">
    <source>
        <dbReference type="SAM" id="MobiDB-lite"/>
    </source>
</evidence>
<dbReference type="Proteomes" id="UP000054538">
    <property type="component" value="Unassembled WGS sequence"/>
</dbReference>
<feature type="region of interest" description="Disordered" evidence="1">
    <location>
        <begin position="130"/>
        <end position="164"/>
    </location>
</feature>
<keyword evidence="3" id="KW-1185">Reference proteome</keyword>
<dbReference type="HOGENOM" id="CLU_104307_0_0_1"/>
<dbReference type="AlphaFoldDB" id="A0A0D0DB07"/>
<reference evidence="2 3" key="1">
    <citation type="submission" date="2014-04" db="EMBL/GenBank/DDBJ databases">
        <authorList>
            <consortium name="DOE Joint Genome Institute"/>
            <person name="Kuo A."/>
            <person name="Kohler A."/>
            <person name="Jargeat P."/>
            <person name="Nagy L.G."/>
            <person name="Floudas D."/>
            <person name="Copeland A."/>
            <person name="Barry K.W."/>
            <person name="Cichocki N."/>
            <person name="Veneault-Fourrey C."/>
            <person name="LaButti K."/>
            <person name="Lindquist E.A."/>
            <person name="Lipzen A."/>
            <person name="Lundell T."/>
            <person name="Morin E."/>
            <person name="Murat C."/>
            <person name="Sun H."/>
            <person name="Tunlid A."/>
            <person name="Henrissat B."/>
            <person name="Grigoriev I.V."/>
            <person name="Hibbett D.S."/>
            <person name="Martin F."/>
            <person name="Nordberg H.P."/>
            <person name="Cantor M.N."/>
            <person name="Hua S.X."/>
        </authorList>
    </citation>
    <scope>NUCLEOTIDE SEQUENCE [LARGE SCALE GENOMIC DNA]</scope>
    <source>
        <strain evidence="2 3">Ve08.2h10</strain>
    </source>
</reference>
<evidence type="ECO:0000313" key="3">
    <source>
        <dbReference type="Proteomes" id="UP000054538"/>
    </source>
</evidence>